<dbReference type="SUPFAM" id="SSF56281">
    <property type="entry name" value="Metallo-hydrolase/oxidoreductase"/>
    <property type="match status" value="1"/>
</dbReference>
<dbReference type="Pfam" id="PF13567">
    <property type="entry name" value="DUF4131"/>
    <property type="match status" value="1"/>
</dbReference>
<protein>
    <submittedName>
        <fullName evidence="8">Competence protein ComEC</fullName>
    </submittedName>
</protein>
<evidence type="ECO:0000256" key="5">
    <source>
        <dbReference type="ARBA" id="ARBA00023136"/>
    </source>
</evidence>
<dbReference type="PANTHER" id="PTHR30619">
    <property type="entry name" value="DNA INTERNALIZATION/COMPETENCE PROTEIN COMEC/REC2"/>
    <property type="match status" value="1"/>
</dbReference>
<dbReference type="InterPro" id="IPR036866">
    <property type="entry name" value="RibonucZ/Hydroxyglut_hydro"/>
</dbReference>
<proteinExistence type="predicted"/>
<dbReference type="InterPro" id="IPR035681">
    <property type="entry name" value="ComA-like_MBL"/>
</dbReference>
<evidence type="ECO:0000313" key="8">
    <source>
        <dbReference type="EMBL" id="SHJ79000.1"/>
    </source>
</evidence>
<dbReference type="InterPro" id="IPR004477">
    <property type="entry name" value="ComEC_N"/>
</dbReference>
<evidence type="ECO:0000259" key="7">
    <source>
        <dbReference type="SMART" id="SM00849"/>
    </source>
</evidence>
<dbReference type="Pfam" id="PF03772">
    <property type="entry name" value="Competence"/>
    <property type="match status" value="1"/>
</dbReference>
<dbReference type="InterPro" id="IPR004797">
    <property type="entry name" value="Competence_ComEC/Rec2"/>
</dbReference>
<organism evidence="8 9">
    <name type="scientific">Paramaledivibacter caminithermalis (strain DSM 15212 / CIP 107654 / DViRD3)</name>
    <name type="common">Clostridium caminithermale</name>
    <dbReference type="NCBI Taxonomy" id="1121301"/>
    <lineage>
        <taxon>Bacteria</taxon>
        <taxon>Bacillati</taxon>
        <taxon>Bacillota</taxon>
        <taxon>Clostridia</taxon>
        <taxon>Peptostreptococcales</taxon>
        <taxon>Caminicellaceae</taxon>
        <taxon>Paramaledivibacter</taxon>
    </lineage>
</organism>
<keyword evidence="5 6" id="KW-0472">Membrane</keyword>
<dbReference type="PANTHER" id="PTHR30619:SF7">
    <property type="entry name" value="BETA-LACTAMASE DOMAIN PROTEIN"/>
    <property type="match status" value="1"/>
</dbReference>
<keyword evidence="2" id="KW-1003">Cell membrane</keyword>
<dbReference type="SMART" id="SM00849">
    <property type="entry name" value="Lactamase_B"/>
    <property type="match status" value="1"/>
</dbReference>
<dbReference type="Proteomes" id="UP000184465">
    <property type="component" value="Unassembled WGS sequence"/>
</dbReference>
<dbReference type="RefSeq" id="WP_073147728.1">
    <property type="nucleotide sequence ID" value="NZ_FRAG01000009.1"/>
</dbReference>
<dbReference type="NCBIfam" id="TIGR00360">
    <property type="entry name" value="ComEC_N-term"/>
    <property type="match status" value="1"/>
</dbReference>
<feature type="domain" description="Metallo-beta-lactamase" evidence="7">
    <location>
        <begin position="527"/>
        <end position="725"/>
    </location>
</feature>
<evidence type="ECO:0000256" key="4">
    <source>
        <dbReference type="ARBA" id="ARBA00022989"/>
    </source>
</evidence>
<feature type="transmembrane region" description="Helical" evidence="6">
    <location>
        <begin position="53"/>
        <end position="70"/>
    </location>
</feature>
<feature type="transmembrane region" description="Helical" evidence="6">
    <location>
        <begin position="397"/>
        <end position="427"/>
    </location>
</feature>
<dbReference type="GO" id="GO:0030420">
    <property type="term" value="P:establishment of competence for transformation"/>
    <property type="evidence" value="ECO:0007669"/>
    <property type="project" value="InterPro"/>
</dbReference>
<keyword evidence="4 6" id="KW-1133">Transmembrane helix</keyword>
<keyword evidence="3 6" id="KW-0812">Transmembrane</keyword>
<accession>A0A1M6M6I3</accession>
<feature type="transmembrane region" description="Helical" evidence="6">
    <location>
        <begin position="6"/>
        <end position="23"/>
    </location>
</feature>
<feature type="transmembrane region" description="Helical" evidence="6">
    <location>
        <begin position="276"/>
        <end position="296"/>
    </location>
</feature>
<evidence type="ECO:0000256" key="6">
    <source>
        <dbReference type="SAM" id="Phobius"/>
    </source>
</evidence>
<dbReference type="InterPro" id="IPR025405">
    <property type="entry name" value="DUF4131"/>
</dbReference>
<gene>
    <name evidence="8" type="ORF">SAMN02745912_01080</name>
</gene>
<feature type="transmembrane region" description="Helical" evidence="6">
    <location>
        <begin position="245"/>
        <end position="264"/>
    </location>
</feature>
<dbReference type="NCBIfam" id="TIGR00361">
    <property type="entry name" value="ComEC_Rec2"/>
    <property type="match status" value="1"/>
</dbReference>
<dbReference type="CDD" id="cd07731">
    <property type="entry name" value="ComA-like_MBL-fold"/>
    <property type="match status" value="1"/>
</dbReference>
<dbReference type="Pfam" id="PF00753">
    <property type="entry name" value="Lactamase_B"/>
    <property type="match status" value="1"/>
</dbReference>
<name>A0A1M6M6I3_PARC5</name>
<dbReference type="STRING" id="1121301.SAMN02745912_01080"/>
<keyword evidence="9" id="KW-1185">Reference proteome</keyword>
<evidence type="ECO:0000256" key="3">
    <source>
        <dbReference type="ARBA" id="ARBA00022692"/>
    </source>
</evidence>
<feature type="transmembrane region" description="Helical" evidence="6">
    <location>
        <begin position="30"/>
        <end position="47"/>
    </location>
</feature>
<dbReference type="Gene3D" id="3.60.15.10">
    <property type="entry name" value="Ribonuclease Z/Hydroxyacylglutathione hydrolase-like"/>
    <property type="match status" value="1"/>
</dbReference>
<dbReference type="GO" id="GO:0005886">
    <property type="term" value="C:plasma membrane"/>
    <property type="evidence" value="ECO:0007669"/>
    <property type="project" value="UniProtKB-SubCell"/>
</dbReference>
<feature type="transmembrane region" description="Helical" evidence="6">
    <location>
        <begin position="462"/>
        <end position="481"/>
    </location>
</feature>
<feature type="transmembrane region" description="Helical" evidence="6">
    <location>
        <begin position="317"/>
        <end position="335"/>
    </location>
</feature>
<sequence>MYRRPIINITIALILGIIIQYYLRLPIKIIYIISFAHLMLLIIFIYLKQRGKTIIIFLAILFLGALHLEYEYNTEDYIKIFANKKVGIIGVCEQKYISDRSVYILHVSNIKYKGKNYKLNSKILFKIFDYEGKSLNNKKIIVRGRVKIPDKARNPKMFDYNLYLKTQGINATLNTNGYNIKVIDTGDLPLLIKLRHRIKSYVYVEALNILPDDEGKLALSITFGDKRIIEESIYSFFKASGTAHTLAVSGLHFGILFVFIDFILKNLKIKEKYKSLILILLIWVFAFIVGFSPSVIRASSMITLSVSANLIDRRYDLFSALALICLINTIINPFMIFNIGFQLSFLAVISIALFYRPIYERLGILPGLVRKMFAATLSAQIYTLPIIAYHFNIFSPIALIINIPVVLLITIILPLNLIFFILLFININIAKFIAFFDKILIKQLIIVNSISTYFPFASFNVISPSLLFLVTFYIGTIIVLHKHKIPQINKYEIRHVISIFLVIIIIVNSFKFVYSNKLKITFVDVGQGDCILIETPKGKNILIDGGKYKKGFLSKFLLKNHISYIDLICVTHIHDDHIGGVIDVIENINFGSVVIGTKLYSCEEYKELANKCFAENTPIRVLSRGMTIDLEKDLSLTSINPATRVMNDTHDDVNNNSLVCILKYKELEVLLTGDIEKEAEEEIIREVSRQDIDVIKVCHHGSNTSNIPEFIDYFNPEIAVIQVGKNTFGHPHRDTIETLRKKGIEIYRNDTNGAVIIVYDGKKIKIDTMIE</sequence>
<dbReference type="InterPro" id="IPR052159">
    <property type="entry name" value="Competence_DNA_uptake"/>
</dbReference>
<dbReference type="OrthoDB" id="9761531at2"/>
<reference evidence="8 9" key="1">
    <citation type="submission" date="2016-11" db="EMBL/GenBank/DDBJ databases">
        <authorList>
            <person name="Jaros S."/>
            <person name="Januszkiewicz K."/>
            <person name="Wedrychowicz H."/>
        </authorList>
    </citation>
    <scope>NUCLEOTIDE SEQUENCE [LARGE SCALE GENOMIC DNA]</scope>
    <source>
        <strain evidence="8 9">DSM 15212</strain>
    </source>
</reference>
<comment type="subcellular location">
    <subcellularLocation>
        <location evidence="1">Cell membrane</location>
        <topology evidence="1">Multi-pass membrane protein</topology>
    </subcellularLocation>
</comment>
<dbReference type="AlphaFoldDB" id="A0A1M6M6I3"/>
<evidence type="ECO:0000256" key="2">
    <source>
        <dbReference type="ARBA" id="ARBA00022475"/>
    </source>
</evidence>
<dbReference type="InterPro" id="IPR001279">
    <property type="entry name" value="Metallo-B-lactamas"/>
</dbReference>
<dbReference type="EMBL" id="FRAG01000009">
    <property type="protein sequence ID" value="SHJ79000.1"/>
    <property type="molecule type" value="Genomic_DNA"/>
</dbReference>
<evidence type="ECO:0000313" key="9">
    <source>
        <dbReference type="Proteomes" id="UP000184465"/>
    </source>
</evidence>
<evidence type="ECO:0000256" key="1">
    <source>
        <dbReference type="ARBA" id="ARBA00004651"/>
    </source>
</evidence>
<feature type="transmembrane region" description="Helical" evidence="6">
    <location>
        <begin position="493"/>
        <end position="514"/>
    </location>
</feature>